<sequence length="115" mass="12821">MQSEKLRDIVVNAMDDMKAKDINVLDVRERTSVTEYMIVASGTSNRHVKSIADNVVDDVKKSGIRPLGIEGGAGSDWVLVDLGDIVVHVMMPAAREFYDLERFWIDGPEVVEEQS</sequence>
<evidence type="ECO:0000313" key="3">
    <source>
        <dbReference type="EMBL" id="UZE95524.1"/>
    </source>
</evidence>
<dbReference type="Gene3D" id="3.30.460.10">
    <property type="entry name" value="Beta Polymerase, domain 2"/>
    <property type="match status" value="1"/>
</dbReference>
<dbReference type="Pfam" id="PF02410">
    <property type="entry name" value="RsfS"/>
    <property type="match status" value="1"/>
</dbReference>
<dbReference type="InterPro" id="IPR043519">
    <property type="entry name" value="NT_sf"/>
</dbReference>
<keyword evidence="4" id="KW-1185">Reference proteome</keyword>
<keyword evidence="2" id="KW-0963">Cytoplasm</keyword>
<dbReference type="EMBL" id="CP100390">
    <property type="protein sequence ID" value="UZE95524.1"/>
    <property type="molecule type" value="Genomic_DNA"/>
</dbReference>
<keyword evidence="2" id="KW-0810">Translation regulation</keyword>
<dbReference type="InterPro" id="IPR004394">
    <property type="entry name" value="Iojap/RsfS/C7orf30"/>
</dbReference>
<dbReference type="PANTHER" id="PTHR21043">
    <property type="entry name" value="IOJAP SUPERFAMILY ORTHOLOG"/>
    <property type="match status" value="1"/>
</dbReference>
<comment type="subunit">
    <text evidence="2">Interacts with ribosomal protein uL14 (rplN).</text>
</comment>
<organism evidence="3 4">
    <name type="scientific">Alkalimarinus alittae</name>
    <dbReference type="NCBI Taxonomy" id="2961619"/>
    <lineage>
        <taxon>Bacteria</taxon>
        <taxon>Pseudomonadati</taxon>
        <taxon>Pseudomonadota</taxon>
        <taxon>Gammaproteobacteria</taxon>
        <taxon>Alteromonadales</taxon>
        <taxon>Alteromonadaceae</taxon>
        <taxon>Alkalimarinus</taxon>
    </lineage>
</organism>
<name>A0ABY6N0J9_9ALTE</name>
<comment type="similarity">
    <text evidence="1 2">Belongs to the Iojap/RsfS family.</text>
</comment>
<proteinExistence type="inferred from homology"/>
<dbReference type="Proteomes" id="UP001163739">
    <property type="component" value="Chromosome"/>
</dbReference>
<dbReference type="PANTHER" id="PTHR21043:SF0">
    <property type="entry name" value="MITOCHONDRIAL ASSEMBLY OF RIBOSOMAL LARGE SUBUNIT PROTEIN 1"/>
    <property type="match status" value="1"/>
</dbReference>
<evidence type="ECO:0000256" key="2">
    <source>
        <dbReference type="HAMAP-Rule" id="MF_01477"/>
    </source>
</evidence>
<dbReference type="HAMAP" id="MF_01477">
    <property type="entry name" value="Iojap_RsfS"/>
    <property type="match status" value="1"/>
</dbReference>
<dbReference type="NCBIfam" id="TIGR00090">
    <property type="entry name" value="rsfS_iojap_ybeB"/>
    <property type="match status" value="1"/>
</dbReference>
<gene>
    <name evidence="2 3" type="primary">rsfS</name>
    <name evidence="3" type="ORF">NKI27_15855</name>
</gene>
<keyword evidence="2" id="KW-0678">Repressor</keyword>
<reference evidence="3" key="1">
    <citation type="submission" date="2022-06" db="EMBL/GenBank/DDBJ databases">
        <title>Alkalimarinus sp. nov., isolated from gut of a Alitta virens.</title>
        <authorList>
            <person name="Yang A.I."/>
            <person name="Shin N.-R."/>
        </authorList>
    </citation>
    <scope>NUCLEOTIDE SEQUENCE</scope>
    <source>
        <strain evidence="3">A2M4</strain>
    </source>
</reference>
<accession>A0ABY6N0J9</accession>
<dbReference type="SUPFAM" id="SSF81301">
    <property type="entry name" value="Nucleotidyltransferase"/>
    <property type="match status" value="1"/>
</dbReference>
<dbReference type="RefSeq" id="WP_265047012.1">
    <property type="nucleotide sequence ID" value="NZ_CP100390.1"/>
</dbReference>
<evidence type="ECO:0000313" key="4">
    <source>
        <dbReference type="Proteomes" id="UP001163739"/>
    </source>
</evidence>
<protein>
    <recommendedName>
        <fullName evidence="2">Ribosomal silencing factor RsfS</fullName>
    </recommendedName>
</protein>
<comment type="function">
    <text evidence="2">Functions as a ribosomal silencing factor. Interacts with ribosomal protein uL14 (rplN), blocking formation of intersubunit bridge B8. Prevents association of the 30S and 50S ribosomal subunits and the formation of functional ribosomes, thus repressing translation.</text>
</comment>
<comment type="subcellular location">
    <subcellularLocation>
        <location evidence="2">Cytoplasm</location>
    </subcellularLocation>
</comment>
<evidence type="ECO:0000256" key="1">
    <source>
        <dbReference type="ARBA" id="ARBA00010574"/>
    </source>
</evidence>